<keyword evidence="1" id="KW-0732">Signal</keyword>
<comment type="caution">
    <text evidence="2">The sequence shown here is derived from an EMBL/GenBank/DDBJ whole genome shotgun (WGS) entry which is preliminary data.</text>
</comment>
<feature type="signal peptide" evidence="1">
    <location>
        <begin position="1"/>
        <end position="15"/>
    </location>
</feature>
<accession>A0AAP0X4K4</accession>
<sequence>MFVLLLMNLWSYAVQDPAVEMSSNGECMEVSLGYSSVANHSSVEPSFGHGDYVVDDGQHVTLSEHQGSHNSVSACENNVQYGIHNGSTCNEVLVGEVSEQFKSSSTESKVQATESLDNDLFSQHFGNLSSALKIEGKKSSARRSYSARFVVRRDHYGGGKRLFDTSIQDSGGETLNCGEDSAPHVTLEDPSIPVLEERQIIDSFKKELEKATQSLLSPSPSLSQRESTKCSVTVDSMNMEVIELRDQKECIPEATEMQERVIACKEALISLDAAAESALQLFSKLGTQVSGEGISTGPAAQLYSEAAELLPLIAEKVHAVANLVPSSNIKTDGETGVEVPSFEPLLGTFAESLSHRVVQILKNNLSTL</sequence>
<dbReference type="EMBL" id="JBBPBK010000002">
    <property type="protein sequence ID" value="KAK9290261.1"/>
    <property type="molecule type" value="Genomic_DNA"/>
</dbReference>
<evidence type="ECO:0000313" key="3">
    <source>
        <dbReference type="Proteomes" id="UP001415857"/>
    </source>
</evidence>
<evidence type="ECO:0000313" key="2">
    <source>
        <dbReference type="EMBL" id="KAK9290261.1"/>
    </source>
</evidence>
<feature type="chain" id="PRO_5043011116" evidence="1">
    <location>
        <begin position="16"/>
        <end position="368"/>
    </location>
</feature>
<protein>
    <submittedName>
        <fullName evidence="2">Uncharacterized protein</fullName>
    </submittedName>
</protein>
<evidence type="ECO:0000256" key="1">
    <source>
        <dbReference type="SAM" id="SignalP"/>
    </source>
</evidence>
<name>A0AAP0X4K4_LIQFO</name>
<keyword evidence="3" id="KW-1185">Reference proteome</keyword>
<dbReference type="Proteomes" id="UP001415857">
    <property type="component" value="Unassembled WGS sequence"/>
</dbReference>
<dbReference type="AlphaFoldDB" id="A0AAP0X4K4"/>
<organism evidence="2 3">
    <name type="scientific">Liquidambar formosana</name>
    <name type="common">Formosan gum</name>
    <dbReference type="NCBI Taxonomy" id="63359"/>
    <lineage>
        <taxon>Eukaryota</taxon>
        <taxon>Viridiplantae</taxon>
        <taxon>Streptophyta</taxon>
        <taxon>Embryophyta</taxon>
        <taxon>Tracheophyta</taxon>
        <taxon>Spermatophyta</taxon>
        <taxon>Magnoliopsida</taxon>
        <taxon>eudicotyledons</taxon>
        <taxon>Gunneridae</taxon>
        <taxon>Pentapetalae</taxon>
        <taxon>Saxifragales</taxon>
        <taxon>Altingiaceae</taxon>
        <taxon>Liquidambar</taxon>
    </lineage>
</organism>
<gene>
    <name evidence="2" type="ORF">L1049_008428</name>
</gene>
<proteinExistence type="predicted"/>
<reference evidence="2 3" key="1">
    <citation type="journal article" date="2024" name="Plant J.">
        <title>Genome sequences and population genomics reveal climatic adaptation and genomic divergence between two closely related sweetgum species.</title>
        <authorList>
            <person name="Xu W.Q."/>
            <person name="Ren C.Q."/>
            <person name="Zhang X.Y."/>
            <person name="Comes H.P."/>
            <person name="Liu X.H."/>
            <person name="Li Y.G."/>
            <person name="Kettle C.J."/>
            <person name="Jalonen R."/>
            <person name="Gaisberger H."/>
            <person name="Ma Y.Z."/>
            <person name="Qiu Y.X."/>
        </authorList>
    </citation>
    <scope>NUCLEOTIDE SEQUENCE [LARGE SCALE GENOMIC DNA]</scope>
    <source>
        <strain evidence="2">Hangzhou</strain>
    </source>
</reference>